<sequence>MFPYLLGLSAASTVGSTSDQVEGVSSCYKDIGDCECVYEYCGARFWYGKRLKGYIRDRKAHYHKCCSGGKVRLRAERDPSQYIKQLLRNWRFMENIRAYNQMFSMTSFGAHVDDSINNGRAPYVFKISGEVYHWIGSLCPIEGDPPRFLQLYIYDTKNEVFNRMHHFGGERSGGLDQNIVEGLFDFLDEHNELVRLFQTAREKCAGEFVPYFKIRLYSVAGSRQYDLPTSQTLGGIVFQGSQDTETDYDVIIESRGGHPQRINKLHPSYMSLQFPLLFIFGQPGFHPEIKQHAASEGKRVSMNMADVVVRVFQQKVQEFCKFLKDSRLFGIVTGLLYTIEFQKRGLPHCHTLLWVDDKDKIQRAEDIDQYISAELPNPEEDPQ</sequence>
<dbReference type="Pfam" id="PF14214">
    <property type="entry name" value="Helitron_like_N"/>
    <property type="match status" value="1"/>
</dbReference>
<dbReference type="InterPro" id="IPR025476">
    <property type="entry name" value="Helitron_helicase-like"/>
</dbReference>
<comment type="caution">
    <text evidence="2">The sequence shown here is derived from an EMBL/GenBank/DDBJ whole genome shotgun (WGS) entry which is preliminary data.</text>
</comment>
<dbReference type="EMBL" id="BQNB010012105">
    <property type="protein sequence ID" value="GJS99254.1"/>
    <property type="molecule type" value="Genomic_DNA"/>
</dbReference>
<organism evidence="2 3">
    <name type="scientific">Tanacetum coccineum</name>
    <dbReference type="NCBI Taxonomy" id="301880"/>
    <lineage>
        <taxon>Eukaryota</taxon>
        <taxon>Viridiplantae</taxon>
        <taxon>Streptophyta</taxon>
        <taxon>Embryophyta</taxon>
        <taxon>Tracheophyta</taxon>
        <taxon>Spermatophyta</taxon>
        <taxon>Magnoliopsida</taxon>
        <taxon>eudicotyledons</taxon>
        <taxon>Gunneridae</taxon>
        <taxon>Pentapetalae</taxon>
        <taxon>asterids</taxon>
        <taxon>campanulids</taxon>
        <taxon>Asterales</taxon>
        <taxon>Asteraceae</taxon>
        <taxon>Asteroideae</taxon>
        <taxon>Anthemideae</taxon>
        <taxon>Anthemidinae</taxon>
        <taxon>Tanacetum</taxon>
    </lineage>
</organism>
<feature type="domain" description="Helitron helicase-like" evidence="1">
    <location>
        <begin position="285"/>
        <end position="353"/>
    </location>
</feature>
<evidence type="ECO:0000313" key="2">
    <source>
        <dbReference type="EMBL" id="GJS99254.1"/>
    </source>
</evidence>
<dbReference type="PANTHER" id="PTHR45786:SF74">
    <property type="entry name" value="ATP-DEPENDENT DNA HELICASE"/>
    <property type="match status" value="1"/>
</dbReference>
<dbReference type="Proteomes" id="UP001151760">
    <property type="component" value="Unassembled WGS sequence"/>
</dbReference>
<accession>A0ABQ5A9D4</accession>
<name>A0ABQ5A9D4_9ASTR</name>
<proteinExistence type="predicted"/>
<dbReference type="PANTHER" id="PTHR45786">
    <property type="entry name" value="DNA BINDING PROTEIN-LIKE"/>
    <property type="match status" value="1"/>
</dbReference>
<protein>
    <submittedName>
        <fullName evidence="2">Helitron helicase-like domain-containing protein</fullName>
    </submittedName>
</protein>
<reference evidence="2" key="1">
    <citation type="journal article" date="2022" name="Int. J. Mol. Sci.">
        <title>Draft Genome of Tanacetum Coccineum: Genomic Comparison of Closely Related Tanacetum-Family Plants.</title>
        <authorList>
            <person name="Yamashiro T."/>
            <person name="Shiraishi A."/>
            <person name="Nakayama K."/>
            <person name="Satake H."/>
        </authorList>
    </citation>
    <scope>NUCLEOTIDE SEQUENCE</scope>
</reference>
<keyword evidence="3" id="KW-1185">Reference proteome</keyword>
<reference evidence="2" key="2">
    <citation type="submission" date="2022-01" db="EMBL/GenBank/DDBJ databases">
        <authorList>
            <person name="Yamashiro T."/>
            <person name="Shiraishi A."/>
            <person name="Satake H."/>
            <person name="Nakayama K."/>
        </authorList>
    </citation>
    <scope>NUCLEOTIDE SEQUENCE</scope>
</reference>
<evidence type="ECO:0000313" key="3">
    <source>
        <dbReference type="Proteomes" id="UP001151760"/>
    </source>
</evidence>
<evidence type="ECO:0000259" key="1">
    <source>
        <dbReference type="Pfam" id="PF14214"/>
    </source>
</evidence>
<gene>
    <name evidence="2" type="ORF">Tco_0820424</name>
</gene>